<dbReference type="GO" id="GO:0046872">
    <property type="term" value="F:metal ion binding"/>
    <property type="evidence" value="ECO:0007669"/>
    <property type="project" value="UniProtKB-KW"/>
</dbReference>
<dbReference type="NCBIfam" id="TIGR00157">
    <property type="entry name" value="ribosome small subunit-dependent GTPase A"/>
    <property type="match status" value="1"/>
</dbReference>
<dbReference type="GO" id="GO:0042274">
    <property type="term" value="P:ribosomal small subunit biogenesis"/>
    <property type="evidence" value="ECO:0007669"/>
    <property type="project" value="UniProtKB-UniRule"/>
</dbReference>
<evidence type="ECO:0000256" key="9">
    <source>
        <dbReference type="ARBA" id="ARBA00023134"/>
    </source>
</evidence>
<evidence type="ECO:0000313" key="13">
    <source>
        <dbReference type="EMBL" id="GBL44481.1"/>
    </source>
</evidence>
<comment type="caution">
    <text evidence="13">The sequence shown here is derived from an EMBL/GenBank/DDBJ whole genome shotgun (WGS) entry which is preliminary data.</text>
</comment>
<dbReference type="Gene3D" id="3.40.50.300">
    <property type="entry name" value="P-loop containing nucleotide triphosphate hydrolases"/>
    <property type="match status" value="1"/>
</dbReference>
<evidence type="ECO:0000259" key="11">
    <source>
        <dbReference type="PROSITE" id="PS50936"/>
    </source>
</evidence>
<keyword evidence="4 10" id="KW-0699">rRNA-binding</keyword>
<dbReference type="EMBL" id="BGOW01000002">
    <property type="protein sequence ID" value="GBL44481.1"/>
    <property type="molecule type" value="Genomic_DNA"/>
</dbReference>
<keyword evidence="7 10" id="KW-0862">Zinc</keyword>
<dbReference type="Proteomes" id="UP000286806">
    <property type="component" value="Unassembled WGS sequence"/>
</dbReference>
<dbReference type="CDD" id="cd01854">
    <property type="entry name" value="YjeQ_EngC"/>
    <property type="match status" value="1"/>
</dbReference>
<keyword evidence="2 10" id="KW-0690">Ribosome biogenesis</keyword>
<evidence type="ECO:0000256" key="7">
    <source>
        <dbReference type="ARBA" id="ARBA00022833"/>
    </source>
</evidence>
<feature type="binding site" evidence="10">
    <location>
        <position position="258"/>
    </location>
    <ligand>
        <name>Zn(2+)</name>
        <dbReference type="ChEBI" id="CHEBI:29105"/>
    </ligand>
</feature>
<keyword evidence="9 10" id="KW-0342">GTP-binding</keyword>
<comment type="similarity">
    <text evidence="10">Belongs to the TRAFAC class YlqF/YawG GTPase family. RsgA subfamily.</text>
</comment>
<dbReference type="GO" id="GO:0003924">
    <property type="term" value="F:GTPase activity"/>
    <property type="evidence" value="ECO:0007669"/>
    <property type="project" value="UniProtKB-UniRule"/>
</dbReference>
<dbReference type="EC" id="3.6.1.-" evidence="10"/>
<evidence type="ECO:0000256" key="6">
    <source>
        <dbReference type="ARBA" id="ARBA00022801"/>
    </source>
</evidence>
<dbReference type="CDD" id="cd04466">
    <property type="entry name" value="S1_YloQ_GTPase"/>
    <property type="match status" value="1"/>
</dbReference>
<dbReference type="AlphaFoldDB" id="A0A401JA23"/>
<feature type="binding site" evidence="10">
    <location>
        <position position="256"/>
    </location>
    <ligand>
        <name>Zn(2+)</name>
        <dbReference type="ChEBI" id="CHEBI:29105"/>
    </ligand>
</feature>
<evidence type="ECO:0000256" key="10">
    <source>
        <dbReference type="HAMAP-Rule" id="MF_01820"/>
    </source>
</evidence>
<name>A0A401JA23_9PROT</name>
<accession>A0A401JA23</accession>
<dbReference type="Pfam" id="PF03193">
    <property type="entry name" value="RsgA_GTPase"/>
    <property type="match status" value="1"/>
</dbReference>
<dbReference type="PROSITE" id="PS50936">
    <property type="entry name" value="ENGC_GTPASE"/>
    <property type="match status" value="1"/>
</dbReference>
<comment type="cofactor">
    <cofactor evidence="10">
        <name>Zn(2+)</name>
        <dbReference type="ChEBI" id="CHEBI:29105"/>
    </cofactor>
    <text evidence="10">Binds 1 zinc ion per subunit.</text>
</comment>
<gene>
    <name evidence="10" type="primary">rsgA</name>
    <name evidence="13" type="ORF">SFMTTN_0278</name>
</gene>
<feature type="binding site" evidence="10">
    <location>
        <begin position="169"/>
        <end position="177"/>
    </location>
    <ligand>
        <name>GTP</name>
        <dbReference type="ChEBI" id="CHEBI:37565"/>
    </ligand>
</feature>
<evidence type="ECO:0000313" key="14">
    <source>
        <dbReference type="Proteomes" id="UP000286806"/>
    </source>
</evidence>
<keyword evidence="6 10" id="KW-0378">Hydrolase</keyword>
<feature type="domain" description="EngC GTPase" evidence="11">
    <location>
        <begin position="80"/>
        <end position="225"/>
    </location>
</feature>
<comment type="subunit">
    <text evidence="10">Monomer. Associates with 30S ribosomal subunit, binds 16S rRNA.</text>
</comment>
<dbReference type="Gene3D" id="1.10.40.50">
    <property type="entry name" value="Probable gtpase engc, domain 3"/>
    <property type="match status" value="1"/>
</dbReference>
<keyword evidence="8 10" id="KW-0694">RNA-binding</keyword>
<dbReference type="PANTHER" id="PTHR32120:SF11">
    <property type="entry name" value="SMALL RIBOSOMAL SUBUNIT BIOGENESIS GTPASE RSGA 1, MITOCHONDRIAL-RELATED"/>
    <property type="match status" value="1"/>
</dbReference>
<comment type="subcellular location">
    <subcellularLocation>
        <location evidence="10">Cytoplasm</location>
    </subcellularLocation>
</comment>
<evidence type="ECO:0000256" key="1">
    <source>
        <dbReference type="ARBA" id="ARBA00022490"/>
    </source>
</evidence>
<dbReference type="SUPFAM" id="SSF50249">
    <property type="entry name" value="Nucleic acid-binding proteins"/>
    <property type="match status" value="1"/>
</dbReference>
<dbReference type="InterPro" id="IPR031944">
    <property type="entry name" value="RsgA_N"/>
</dbReference>
<dbReference type="GO" id="GO:0005737">
    <property type="term" value="C:cytoplasm"/>
    <property type="evidence" value="ECO:0007669"/>
    <property type="project" value="UniProtKB-SubCell"/>
</dbReference>
<sequence length="292" mass="31783">MTSPIPMQGLVTATFGRHYQVEAGDTQIECVSRGKRSGIACGDRVVFLPTSPGQGVIESILPRDNLLHRSVAHRSKLIAANVSRIVIVVAPVPSFYDLLINRCLVAAEAAAIPALICLNKYDLGEPAYAAQRRLEPYIKLGYPLLTLSAHQDISALRPYLSGQISVFVGQSGMGKSSLINALVPEAHTTVGEVSEALDSGRHTTTGARMYKLDASSRLIDSPGMQEFGLNHIEPGQLDRYFVEFRPYIGHCRFSNCRHQHEPDCAVAQAVVAGDISSDRLTAYRQILSSLKQ</sequence>
<evidence type="ECO:0000256" key="5">
    <source>
        <dbReference type="ARBA" id="ARBA00022741"/>
    </source>
</evidence>
<feature type="binding site" evidence="10">
    <location>
        <position position="264"/>
    </location>
    <ligand>
        <name>Zn(2+)</name>
        <dbReference type="ChEBI" id="CHEBI:29105"/>
    </ligand>
</feature>
<feature type="domain" description="CP-type G" evidence="12">
    <location>
        <begin position="64"/>
        <end position="227"/>
    </location>
</feature>
<dbReference type="InterPro" id="IPR030378">
    <property type="entry name" value="G_CP_dom"/>
</dbReference>
<evidence type="ECO:0000256" key="8">
    <source>
        <dbReference type="ARBA" id="ARBA00022884"/>
    </source>
</evidence>
<dbReference type="InterPro" id="IPR027417">
    <property type="entry name" value="P-loop_NTPase"/>
</dbReference>
<keyword evidence="14" id="KW-1185">Reference proteome</keyword>
<dbReference type="PANTHER" id="PTHR32120">
    <property type="entry name" value="SMALL RIBOSOMAL SUBUNIT BIOGENESIS GTPASE RSGA"/>
    <property type="match status" value="1"/>
</dbReference>
<dbReference type="RefSeq" id="WP_223247604.1">
    <property type="nucleotide sequence ID" value="NZ_BGOW01000002.1"/>
</dbReference>
<evidence type="ECO:0000259" key="12">
    <source>
        <dbReference type="PROSITE" id="PS51721"/>
    </source>
</evidence>
<organism evidence="13 14">
    <name type="scientific">Sulfuriferula multivorans</name>
    <dbReference type="NCBI Taxonomy" id="1559896"/>
    <lineage>
        <taxon>Bacteria</taxon>
        <taxon>Pseudomonadati</taxon>
        <taxon>Pseudomonadota</taxon>
        <taxon>Betaproteobacteria</taxon>
        <taxon>Nitrosomonadales</taxon>
        <taxon>Sulfuricellaceae</taxon>
        <taxon>Sulfuriferula</taxon>
    </lineage>
</organism>
<dbReference type="InterPro" id="IPR012340">
    <property type="entry name" value="NA-bd_OB-fold"/>
</dbReference>
<dbReference type="HAMAP" id="MF_01820">
    <property type="entry name" value="GTPase_RsgA"/>
    <property type="match status" value="1"/>
</dbReference>
<dbReference type="GO" id="GO:0019843">
    <property type="term" value="F:rRNA binding"/>
    <property type="evidence" value="ECO:0007669"/>
    <property type="project" value="UniProtKB-KW"/>
</dbReference>
<dbReference type="InterPro" id="IPR010914">
    <property type="entry name" value="RsgA_GTPase_dom"/>
</dbReference>
<dbReference type="SUPFAM" id="SSF52540">
    <property type="entry name" value="P-loop containing nucleoside triphosphate hydrolases"/>
    <property type="match status" value="1"/>
</dbReference>
<protein>
    <recommendedName>
        <fullName evidence="10">Small ribosomal subunit biogenesis GTPase RsgA</fullName>
        <ecNumber evidence="10">3.6.1.-</ecNumber>
    </recommendedName>
</protein>
<evidence type="ECO:0000256" key="4">
    <source>
        <dbReference type="ARBA" id="ARBA00022730"/>
    </source>
</evidence>
<dbReference type="InterPro" id="IPR004881">
    <property type="entry name" value="Ribosome_biogen_GTPase_RsgA"/>
</dbReference>
<dbReference type="PROSITE" id="PS51721">
    <property type="entry name" value="G_CP"/>
    <property type="match status" value="1"/>
</dbReference>
<feature type="binding site" evidence="10">
    <location>
        <position position="251"/>
    </location>
    <ligand>
        <name>Zn(2+)</name>
        <dbReference type="ChEBI" id="CHEBI:29105"/>
    </ligand>
</feature>
<dbReference type="GO" id="GO:0005525">
    <property type="term" value="F:GTP binding"/>
    <property type="evidence" value="ECO:0007669"/>
    <property type="project" value="UniProtKB-UniRule"/>
</dbReference>
<reference evidence="13 14" key="1">
    <citation type="journal article" date="2019" name="Front. Microbiol.">
        <title>Genomes of Neutrophilic Sulfur-Oxidizing Chemolithoautotrophs Representing 9 Proteobacterial Species From 8 Genera.</title>
        <authorList>
            <person name="Watanabe T."/>
            <person name="Kojima H."/>
            <person name="Umezawa K."/>
            <person name="Hori C."/>
            <person name="Takasuka T.E."/>
            <person name="Kato Y."/>
            <person name="Fukui M."/>
        </authorList>
    </citation>
    <scope>NUCLEOTIDE SEQUENCE [LARGE SCALE GENOMIC DNA]</scope>
    <source>
        <strain evidence="13 14">TTN</strain>
    </source>
</reference>
<keyword evidence="1 10" id="KW-0963">Cytoplasm</keyword>
<dbReference type="Gene3D" id="2.40.50.140">
    <property type="entry name" value="Nucleic acid-binding proteins"/>
    <property type="match status" value="1"/>
</dbReference>
<proteinExistence type="inferred from homology"/>
<keyword evidence="5 10" id="KW-0547">Nucleotide-binding</keyword>
<evidence type="ECO:0000256" key="3">
    <source>
        <dbReference type="ARBA" id="ARBA00022723"/>
    </source>
</evidence>
<evidence type="ECO:0000256" key="2">
    <source>
        <dbReference type="ARBA" id="ARBA00022517"/>
    </source>
</evidence>
<comment type="function">
    <text evidence="10">One of several proteins that assist in the late maturation steps of the functional core of the 30S ribosomal subunit. Helps release RbfA from mature subunits. May play a role in the assembly of ribosomal proteins into the subunit. Circularly permuted GTPase that catalyzes slow GTP hydrolysis, GTPase activity is stimulated by the 30S ribosomal subunit.</text>
</comment>
<feature type="binding site" evidence="10">
    <location>
        <begin position="119"/>
        <end position="122"/>
    </location>
    <ligand>
        <name>GTP</name>
        <dbReference type="ChEBI" id="CHEBI:37565"/>
    </ligand>
</feature>
<keyword evidence="3 10" id="KW-0479">Metal-binding</keyword>